<feature type="compositionally biased region" description="Low complexity" evidence="1">
    <location>
        <begin position="67"/>
        <end position="82"/>
    </location>
</feature>
<evidence type="ECO:0000313" key="2">
    <source>
        <dbReference type="EMBL" id="CAD7586323.1"/>
    </source>
</evidence>
<evidence type="ECO:0000256" key="1">
    <source>
        <dbReference type="SAM" id="MobiDB-lite"/>
    </source>
</evidence>
<feature type="region of interest" description="Disordered" evidence="1">
    <location>
        <begin position="67"/>
        <end position="89"/>
    </location>
</feature>
<proteinExistence type="predicted"/>
<sequence>MALTPTSANMLQHVLRAHLQFTELDHSHANYLRSQYVLSNCCRISVRVSKSFTQDERYGSCVSPSFSALSDYSDSPDSSDTSANGKKFT</sequence>
<organism evidence="2">
    <name type="scientific">Timema genevievae</name>
    <name type="common">Walking stick</name>
    <dbReference type="NCBI Taxonomy" id="629358"/>
    <lineage>
        <taxon>Eukaryota</taxon>
        <taxon>Metazoa</taxon>
        <taxon>Ecdysozoa</taxon>
        <taxon>Arthropoda</taxon>
        <taxon>Hexapoda</taxon>
        <taxon>Insecta</taxon>
        <taxon>Pterygota</taxon>
        <taxon>Neoptera</taxon>
        <taxon>Polyneoptera</taxon>
        <taxon>Phasmatodea</taxon>
        <taxon>Timematodea</taxon>
        <taxon>Timematoidea</taxon>
        <taxon>Timematidae</taxon>
        <taxon>Timema</taxon>
    </lineage>
</organism>
<gene>
    <name evidence="2" type="ORF">TGEB3V08_LOCUS699</name>
</gene>
<protein>
    <submittedName>
        <fullName evidence="2">Uncharacterized protein</fullName>
    </submittedName>
</protein>
<dbReference type="EMBL" id="OE839236">
    <property type="protein sequence ID" value="CAD7586323.1"/>
    <property type="molecule type" value="Genomic_DNA"/>
</dbReference>
<accession>A0A7R9JNS6</accession>
<name>A0A7R9JNS6_TIMGE</name>
<dbReference type="AlphaFoldDB" id="A0A7R9JNS6"/>
<reference evidence="2" key="1">
    <citation type="submission" date="2020-11" db="EMBL/GenBank/DDBJ databases">
        <authorList>
            <person name="Tran Van P."/>
        </authorList>
    </citation>
    <scope>NUCLEOTIDE SEQUENCE</scope>
</reference>